<comment type="caution">
    <text evidence="2">The sequence shown here is derived from an EMBL/GenBank/DDBJ whole genome shotgun (WGS) entry which is preliminary data.</text>
</comment>
<dbReference type="InterPro" id="IPR002871">
    <property type="entry name" value="NIF_FeS_clus_asmbl_NifU_N"/>
</dbReference>
<evidence type="ECO:0000259" key="1">
    <source>
        <dbReference type="Pfam" id="PF01592"/>
    </source>
</evidence>
<accession>A0A5R9BUW4</accession>
<protein>
    <submittedName>
        <fullName evidence="2">SUF system NifU family Fe-S cluster assembly protein</fullName>
    </submittedName>
</protein>
<dbReference type="GO" id="GO:0016226">
    <property type="term" value="P:iron-sulfur cluster assembly"/>
    <property type="evidence" value="ECO:0007669"/>
    <property type="project" value="InterPro"/>
</dbReference>
<dbReference type="NCBIfam" id="TIGR01994">
    <property type="entry name" value="SUF_scaf_2"/>
    <property type="match status" value="1"/>
</dbReference>
<dbReference type="Proteomes" id="UP000305541">
    <property type="component" value="Unassembled WGS sequence"/>
</dbReference>
<dbReference type="CDD" id="cd06664">
    <property type="entry name" value="IscU_like"/>
    <property type="match status" value="1"/>
</dbReference>
<dbReference type="AlphaFoldDB" id="A0A5R9BUW4"/>
<organism evidence="2 3">
    <name type="scientific">Pediococcus stilesii</name>
    <dbReference type="NCBI Taxonomy" id="331679"/>
    <lineage>
        <taxon>Bacteria</taxon>
        <taxon>Bacillati</taxon>
        <taxon>Bacillota</taxon>
        <taxon>Bacilli</taxon>
        <taxon>Lactobacillales</taxon>
        <taxon>Lactobacillaceae</taxon>
        <taxon>Pediococcus</taxon>
    </lineage>
</organism>
<feature type="domain" description="NIF system FeS cluster assembly NifU N-terminal" evidence="1">
    <location>
        <begin position="8"/>
        <end position="124"/>
    </location>
</feature>
<sequence>MNNVQQLYQKIILEHANHPNGFEVLESYTHQVELRNVECGDSFQVFALVEERQIKKISFVGEGCIISKASASMMIDSIQGTQIENVQKQVENFQNMILNKPFDENSLGDLVAFKSLNHFPTRVRCGMLPWHALIQILEEINE</sequence>
<dbReference type="GO" id="GO:0051536">
    <property type="term" value="F:iron-sulfur cluster binding"/>
    <property type="evidence" value="ECO:0007669"/>
    <property type="project" value="InterPro"/>
</dbReference>
<dbReference type="EMBL" id="VBTH01000014">
    <property type="protein sequence ID" value="TLQ03791.1"/>
    <property type="molecule type" value="Genomic_DNA"/>
</dbReference>
<dbReference type="Gene3D" id="3.90.1010.10">
    <property type="match status" value="1"/>
</dbReference>
<dbReference type="SUPFAM" id="SSF82649">
    <property type="entry name" value="SufE/NifU"/>
    <property type="match status" value="1"/>
</dbReference>
<evidence type="ECO:0000313" key="2">
    <source>
        <dbReference type="EMBL" id="TLQ03791.1"/>
    </source>
</evidence>
<name>A0A5R9BUW4_9LACO</name>
<dbReference type="GO" id="GO:0005506">
    <property type="term" value="F:iron ion binding"/>
    <property type="evidence" value="ECO:0007669"/>
    <property type="project" value="InterPro"/>
</dbReference>
<proteinExistence type="predicted"/>
<evidence type="ECO:0000313" key="3">
    <source>
        <dbReference type="Proteomes" id="UP000305541"/>
    </source>
</evidence>
<dbReference type="OrthoDB" id="9804157at2"/>
<dbReference type="Pfam" id="PF01592">
    <property type="entry name" value="NifU_N"/>
    <property type="match status" value="1"/>
</dbReference>
<reference evidence="2 3" key="1">
    <citation type="submission" date="2019-05" db="EMBL/GenBank/DDBJ databases">
        <title>The metagenome of a microbial culture collection derived from dairy environment covers the genomic content of the human microbiome.</title>
        <authorList>
            <person name="Roder T."/>
            <person name="Wuthrich D."/>
            <person name="Sattari Z."/>
            <person name="Von Ah U."/>
            <person name="Bar C."/>
            <person name="Ronchi F."/>
            <person name="Macpherson A.J."/>
            <person name="Ganal-Vonarburg S.C."/>
            <person name="Bruggmann R."/>
            <person name="Vergeres G."/>
        </authorList>
    </citation>
    <scope>NUCLEOTIDE SEQUENCE [LARGE SCALE GENOMIC DNA]</scope>
    <source>
        <strain evidence="2 3">FAM 18815</strain>
    </source>
</reference>
<dbReference type="RefSeq" id="WP_138474645.1">
    <property type="nucleotide sequence ID" value="NZ_VBTH01000014.1"/>
</dbReference>
<gene>
    <name evidence="2" type="ORF">FEZ51_07740</name>
</gene>